<evidence type="ECO:0000313" key="2">
    <source>
        <dbReference type="EMBL" id="PRY96508.1"/>
    </source>
</evidence>
<protein>
    <recommendedName>
        <fullName evidence="4">General secretion pathway protein</fullName>
    </recommendedName>
</protein>
<name>A0A2T0XC41_9BURK</name>
<feature type="transmembrane region" description="Helical" evidence="1">
    <location>
        <begin position="144"/>
        <end position="168"/>
    </location>
</feature>
<evidence type="ECO:0008006" key="4">
    <source>
        <dbReference type="Google" id="ProtNLM"/>
    </source>
</evidence>
<proteinExistence type="predicted"/>
<feature type="transmembrane region" description="Helical" evidence="1">
    <location>
        <begin position="203"/>
        <end position="225"/>
    </location>
</feature>
<organism evidence="2 3">
    <name type="scientific">Jezberella montanilacus</name>
    <dbReference type="NCBI Taxonomy" id="323426"/>
    <lineage>
        <taxon>Bacteria</taxon>
        <taxon>Pseudomonadati</taxon>
        <taxon>Pseudomonadota</taxon>
        <taxon>Betaproteobacteria</taxon>
        <taxon>Burkholderiales</taxon>
        <taxon>Alcaligenaceae</taxon>
        <taxon>Jezberella</taxon>
    </lineage>
</organism>
<dbReference type="AlphaFoldDB" id="A0A2T0XC41"/>
<keyword evidence="1" id="KW-0812">Transmembrane</keyword>
<dbReference type="EMBL" id="PVTV01000017">
    <property type="protein sequence ID" value="PRY96508.1"/>
    <property type="molecule type" value="Genomic_DNA"/>
</dbReference>
<sequence length="388" mass="44363">MRKLSWSWALLGPLCRVRDRMHRCVYEQKIAFVAKMFRPYRADYYIYLAEMVALNGGGKTLLKILESDGYRYRHRGARGILTDYWAKRLSLAAGDVYATFERTLPQEDIIALRAAQIAGGESLSKVLSSLGRCVRIHDEAQRSFVQTIAVGIGAWLVALASMMAIPFFTHNRLFSAFSIIPSEFYGPWTIRFDLFAKLLRDQWLFALLAVCFGFGVLTWSVGSYVGRFRGVLDRWFVWRLYRLLHAMRFLSLLAVLIQPQGSDLARLRQAIVAMTGNSSPWLEHHLQNMLLRIDVGVASVQALDTGLIDEQTWWFLCDVEEIAGLDQAIFRTSDRLGDKALIEFKQCAVQMRWSLLIIAVAIVMITALWHFKVIDELRQSMAIAYAFN</sequence>
<feature type="transmembrane region" description="Helical" evidence="1">
    <location>
        <begin position="353"/>
        <end position="371"/>
    </location>
</feature>
<keyword evidence="3" id="KW-1185">Reference proteome</keyword>
<evidence type="ECO:0000256" key="1">
    <source>
        <dbReference type="SAM" id="Phobius"/>
    </source>
</evidence>
<dbReference type="Proteomes" id="UP000238308">
    <property type="component" value="Unassembled WGS sequence"/>
</dbReference>
<comment type="caution">
    <text evidence="2">The sequence shown here is derived from an EMBL/GenBank/DDBJ whole genome shotgun (WGS) entry which is preliminary data.</text>
</comment>
<keyword evidence="1" id="KW-0472">Membrane</keyword>
<gene>
    <name evidence="2" type="ORF">BCM14_2748</name>
</gene>
<dbReference type="OrthoDB" id="8630857at2"/>
<dbReference type="RefSeq" id="WP_106228574.1">
    <property type="nucleotide sequence ID" value="NZ_PVTV01000017.1"/>
</dbReference>
<accession>A0A2T0XC41</accession>
<keyword evidence="1" id="KW-1133">Transmembrane helix</keyword>
<reference evidence="2 3" key="1">
    <citation type="submission" date="2018-03" db="EMBL/GenBank/DDBJ databases">
        <title>Genomic Encyclopedia of Type Strains, Phase III (KMG-III): the genomes of soil and plant-associated and newly described type strains.</title>
        <authorList>
            <person name="Whitman W."/>
        </authorList>
    </citation>
    <scope>NUCLEOTIDE SEQUENCE [LARGE SCALE GENOMIC DNA]</scope>
    <source>
        <strain evidence="2 3">MWH-P2sevCIIIb</strain>
    </source>
</reference>
<evidence type="ECO:0000313" key="3">
    <source>
        <dbReference type="Proteomes" id="UP000238308"/>
    </source>
</evidence>